<dbReference type="PANTHER" id="PTHR43166">
    <property type="entry name" value="AMINO ACID IMPORT ATP-BINDING PROTEIN"/>
    <property type="match status" value="1"/>
</dbReference>
<keyword evidence="4" id="KW-1003">Cell membrane</keyword>
<evidence type="ECO:0000256" key="8">
    <source>
        <dbReference type="ARBA" id="ARBA00023136"/>
    </source>
</evidence>
<keyword evidence="6" id="KW-0067">ATP-binding</keyword>
<dbReference type="InterPro" id="IPR050086">
    <property type="entry name" value="MetN_ABC_transporter-like"/>
</dbReference>
<evidence type="ECO:0000313" key="11">
    <source>
        <dbReference type="Proteomes" id="UP000183700"/>
    </source>
</evidence>
<dbReference type="RefSeq" id="WP_071860618.1">
    <property type="nucleotide sequence ID" value="NZ_JBHLVS010000004.1"/>
</dbReference>
<comment type="caution">
    <text evidence="10">The sequence shown here is derived from an EMBL/GenBank/DDBJ whole genome shotgun (WGS) entry which is preliminary data.</text>
</comment>
<dbReference type="Gene3D" id="3.40.50.300">
    <property type="entry name" value="P-loop containing nucleotide triphosphate hydrolases"/>
    <property type="match status" value="1"/>
</dbReference>
<proteinExistence type="inferred from homology"/>
<evidence type="ECO:0000256" key="7">
    <source>
        <dbReference type="ARBA" id="ARBA00022970"/>
    </source>
</evidence>
<keyword evidence="5" id="KW-0547">Nucleotide-binding</keyword>
<dbReference type="InterPro" id="IPR017871">
    <property type="entry name" value="ABC_transporter-like_CS"/>
</dbReference>
<dbReference type="InterPro" id="IPR003439">
    <property type="entry name" value="ABC_transporter-like_ATP-bd"/>
</dbReference>
<dbReference type="SMART" id="SM00382">
    <property type="entry name" value="AAA"/>
    <property type="match status" value="1"/>
</dbReference>
<dbReference type="OrthoDB" id="9804199at2"/>
<dbReference type="InterPro" id="IPR027417">
    <property type="entry name" value="P-loop_NTPase"/>
</dbReference>
<evidence type="ECO:0000256" key="1">
    <source>
        <dbReference type="ARBA" id="ARBA00004202"/>
    </source>
</evidence>
<organism evidence="10 11">
    <name type="scientific">Enterococcus devriesei</name>
    <dbReference type="NCBI Taxonomy" id="319970"/>
    <lineage>
        <taxon>Bacteria</taxon>
        <taxon>Bacillati</taxon>
        <taxon>Bacillota</taxon>
        <taxon>Bacilli</taxon>
        <taxon>Lactobacillales</taxon>
        <taxon>Enterococcaceae</taxon>
        <taxon>Enterococcus</taxon>
    </lineage>
</organism>
<evidence type="ECO:0000256" key="2">
    <source>
        <dbReference type="ARBA" id="ARBA00005417"/>
    </source>
</evidence>
<keyword evidence="8" id="KW-0472">Membrane</keyword>
<feature type="domain" description="ABC transporter" evidence="9">
    <location>
        <begin position="2"/>
        <end position="240"/>
    </location>
</feature>
<evidence type="ECO:0000256" key="6">
    <source>
        <dbReference type="ARBA" id="ARBA00022840"/>
    </source>
</evidence>
<evidence type="ECO:0000256" key="3">
    <source>
        <dbReference type="ARBA" id="ARBA00022448"/>
    </source>
</evidence>
<protein>
    <recommendedName>
        <fullName evidence="9">ABC transporter domain-containing protein</fullName>
    </recommendedName>
</protein>
<comment type="similarity">
    <text evidence="2">Belongs to the ABC transporter superfamily.</text>
</comment>
<dbReference type="GO" id="GO:0005524">
    <property type="term" value="F:ATP binding"/>
    <property type="evidence" value="ECO:0007669"/>
    <property type="project" value="UniProtKB-KW"/>
</dbReference>
<reference evidence="10 11" key="1">
    <citation type="submission" date="2014-12" db="EMBL/GenBank/DDBJ databases">
        <title>Draft genome sequences of 29 type strains of Enterococci.</title>
        <authorList>
            <person name="Zhong Z."/>
            <person name="Sun Z."/>
            <person name="Liu W."/>
            <person name="Zhang W."/>
            <person name="Zhang H."/>
        </authorList>
    </citation>
    <scope>NUCLEOTIDE SEQUENCE [LARGE SCALE GENOMIC DNA]</scope>
    <source>
        <strain evidence="10 11">DSM 22802</strain>
    </source>
</reference>
<evidence type="ECO:0000313" key="10">
    <source>
        <dbReference type="EMBL" id="OJG37106.1"/>
    </source>
</evidence>
<dbReference type="InterPro" id="IPR030679">
    <property type="entry name" value="ABC_ATPase_HisP-typ"/>
</dbReference>
<dbReference type="EMBL" id="JXKM01000001">
    <property type="protein sequence ID" value="OJG37106.1"/>
    <property type="molecule type" value="Genomic_DNA"/>
</dbReference>
<dbReference type="STRING" id="319970.RV00_GL000063"/>
<keyword evidence="11" id="KW-1185">Reference proteome</keyword>
<dbReference type="PIRSF" id="PIRSF039085">
    <property type="entry name" value="ABC_ATPase_HisP"/>
    <property type="match status" value="1"/>
</dbReference>
<evidence type="ECO:0000256" key="4">
    <source>
        <dbReference type="ARBA" id="ARBA00022475"/>
    </source>
</evidence>
<dbReference type="PANTHER" id="PTHR43166:SF9">
    <property type="entry name" value="GLUTAMATE_ASPARTATE IMPORT ATP-BINDING PROTEIN GLTL"/>
    <property type="match status" value="1"/>
</dbReference>
<accession>A0A1L8SYL6</accession>
<dbReference type="GO" id="GO:0015424">
    <property type="term" value="F:ABC-type amino acid transporter activity"/>
    <property type="evidence" value="ECO:0007669"/>
    <property type="project" value="InterPro"/>
</dbReference>
<dbReference type="InterPro" id="IPR003593">
    <property type="entry name" value="AAA+_ATPase"/>
</dbReference>
<dbReference type="Pfam" id="PF00005">
    <property type="entry name" value="ABC_tran"/>
    <property type="match status" value="1"/>
</dbReference>
<dbReference type="AlphaFoldDB" id="A0A1L8SYL6"/>
<dbReference type="PROSITE" id="PS00211">
    <property type="entry name" value="ABC_TRANSPORTER_1"/>
    <property type="match status" value="1"/>
</dbReference>
<name>A0A1L8SYL6_9ENTE</name>
<evidence type="ECO:0000256" key="5">
    <source>
        <dbReference type="ARBA" id="ARBA00022741"/>
    </source>
</evidence>
<dbReference type="SUPFAM" id="SSF52540">
    <property type="entry name" value="P-loop containing nucleoside triphosphate hydrolases"/>
    <property type="match status" value="1"/>
</dbReference>
<gene>
    <name evidence="10" type="ORF">RV00_GL000063</name>
</gene>
<dbReference type="GO" id="GO:0016887">
    <property type="term" value="F:ATP hydrolysis activity"/>
    <property type="evidence" value="ECO:0007669"/>
    <property type="project" value="InterPro"/>
</dbReference>
<dbReference type="PROSITE" id="PS50893">
    <property type="entry name" value="ABC_TRANSPORTER_2"/>
    <property type="match status" value="1"/>
</dbReference>
<sequence>MLTIEKLNKSFDGNQVLKEINLIFQPGETTVILGPSGSGKSTLLRSIDLLETPDSGTIEIDQDKLTFPQNLAFRQLKDYRGHFSIVFQAYNLFPHLTVIQNVMEGPIQVKKIAKAQAREQAEKLLAKVGLLDKAAEYPKQLSGGQMQRVAIARALAMEPQFMLYDEPTSALDPELAQEVLQVIKDLAESGNGQIVVTHHLEFARKVADRIVFLEDGQVTFDGSSQSFFASENPRIQRYLQQFL</sequence>
<evidence type="ECO:0000259" key="9">
    <source>
        <dbReference type="PROSITE" id="PS50893"/>
    </source>
</evidence>
<keyword evidence="7" id="KW-0029">Amino-acid transport</keyword>
<dbReference type="Proteomes" id="UP000183700">
    <property type="component" value="Unassembled WGS sequence"/>
</dbReference>
<comment type="subcellular location">
    <subcellularLocation>
        <location evidence="1">Cell membrane</location>
        <topology evidence="1">Peripheral membrane protein</topology>
    </subcellularLocation>
</comment>
<keyword evidence="3" id="KW-0813">Transport</keyword>
<dbReference type="GO" id="GO:0005886">
    <property type="term" value="C:plasma membrane"/>
    <property type="evidence" value="ECO:0007669"/>
    <property type="project" value="UniProtKB-SubCell"/>
</dbReference>